<dbReference type="Proteomes" id="UP000011668">
    <property type="component" value="Unassembled WGS sequence"/>
</dbReference>
<feature type="region of interest" description="Disordered" evidence="1">
    <location>
        <begin position="57"/>
        <end position="77"/>
    </location>
</feature>
<reference evidence="2 3" key="1">
    <citation type="journal article" date="2013" name="Nat. Commun.">
        <title>The evolution and pathogenic mechanisms of the rice sheath blight pathogen.</title>
        <authorList>
            <person name="Zheng A."/>
            <person name="Lin R."/>
            <person name="Xu L."/>
            <person name="Qin P."/>
            <person name="Tang C."/>
            <person name="Ai P."/>
            <person name="Zhang D."/>
            <person name="Liu Y."/>
            <person name="Sun Z."/>
            <person name="Feng H."/>
            <person name="Wang Y."/>
            <person name="Chen Y."/>
            <person name="Liang X."/>
            <person name="Fu R."/>
            <person name="Li Q."/>
            <person name="Zhang J."/>
            <person name="Yu X."/>
            <person name="Xie Z."/>
            <person name="Ding L."/>
            <person name="Guan P."/>
            <person name="Tang J."/>
            <person name="Liang Y."/>
            <person name="Wang S."/>
            <person name="Deng Q."/>
            <person name="Li S."/>
            <person name="Zhu J."/>
            <person name="Wang L."/>
            <person name="Liu H."/>
            <person name="Li P."/>
        </authorList>
    </citation>
    <scope>NUCLEOTIDE SEQUENCE [LARGE SCALE GENOMIC DNA]</scope>
    <source>
        <strain evidence="3">AG-1 IA</strain>
    </source>
</reference>
<dbReference type="OrthoDB" id="6221744at2759"/>
<dbReference type="EMBL" id="AFRT01001076">
    <property type="protein sequence ID" value="ELU41353.1"/>
    <property type="molecule type" value="Genomic_DNA"/>
</dbReference>
<sequence>MEKQTRTLERLHSLALHSRRGSSYTIVLLVIDHWRLNNNANPPKYKTGTIYYVRPSCQTSRDKPSKNLGTHHNPSLPSPIDMFADGLSSLRWPFDRVSSTHLDGRNDTHAYSPKGMQDSVPRSRLEWVAGIRSSRRIRFRAPQRNTRCRGGTNTQNELDPIHQEQRESDLGVRDLPLAVVHGHMNPDSKPDADDGQSDELDRGVRSEPFLKWEVGAEVSCGERTEREEDEETCGHTPAMDLGPVDFGYSKSRNDRRESVKIDHRSSGWTEIKRSNELRYSKAPNVLVHKPGDGEELNHEHPRSVPRPFLNAFVWCLEGSAELQIRHGRAGKNVKRLGIGIEDKGWLVATTMSKMYGGDVEMDEVESLRKDIQERMMLMRALRVHLHERGWYDEVTNMAQGSCPPEVRAELIKQIRAFVVANTVSE</sequence>
<name>L8WX61_THACA</name>
<feature type="region of interest" description="Disordered" evidence="1">
    <location>
        <begin position="220"/>
        <end position="251"/>
    </location>
</feature>
<dbReference type="AlphaFoldDB" id="L8WX61"/>
<gene>
    <name evidence="2" type="ORF">AG1IA_04611</name>
</gene>
<keyword evidence="3" id="KW-1185">Reference proteome</keyword>
<evidence type="ECO:0000256" key="1">
    <source>
        <dbReference type="SAM" id="MobiDB-lite"/>
    </source>
</evidence>
<dbReference type="HOGENOM" id="CLU_645877_0_0_1"/>
<accession>L8WX61</accession>
<protein>
    <submittedName>
        <fullName evidence="2">EnY2 domain-containing protein</fullName>
    </submittedName>
</protein>
<evidence type="ECO:0000313" key="2">
    <source>
        <dbReference type="EMBL" id="ELU41353.1"/>
    </source>
</evidence>
<feature type="compositionally biased region" description="Basic and acidic residues" evidence="1">
    <location>
        <begin position="159"/>
        <end position="172"/>
    </location>
</feature>
<proteinExistence type="predicted"/>
<organism evidence="2 3">
    <name type="scientific">Thanatephorus cucumeris (strain AG1-IA)</name>
    <name type="common">Rice sheath blight fungus</name>
    <name type="synonym">Rhizoctonia solani</name>
    <dbReference type="NCBI Taxonomy" id="983506"/>
    <lineage>
        <taxon>Eukaryota</taxon>
        <taxon>Fungi</taxon>
        <taxon>Dikarya</taxon>
        <taxon>Basidiomycota</taxon>
        <taxon>Agaricomycotina</taxon>
        <taxon>Agaricomycetes</taxon>
        <taxon>Cantharellales</taxon>
        <taxon>Ceratobasidiaceae</taxon>
        <taxon>Rhizoctonia</taxon>
        <taxon>Rhizoctonia solani AG-1</taxon>
    </lineage>
</organism>
<comment type="caution">
    <text evidence="2">The sequence shown here is derived from an EMBL/GenBank/DDBJ whole genome shotgun (WGS) entry which is preliminary data.</text>
</comment>
<evidence type="ECO:0000313" key="3">
    <source>
        <dbReference type="Proteomes" id="UP000011668"/>
    </source>
</evidence>
<feature type="region of interest" description="Disordered" evidence="1">
    <location>
        <begin position="145"/>
        <end position="206"/>
    </location>
</feature>